<protein>
    <recommendedName>
        <fullName evidence="3">PucR family transcriptional regulator</fullName>
    </recommendedName>
</protein>
<evidence type="ECO:0000313" key="2">
    <source>
        <dbReference type="Proteomes" id="UP001304769"/>
    </source>
</evidence>
<dbReference type="EMBL" id="JAYGGQ010000001">
    <property type="protein sequence ID" value="MEA5453331.1"/>
    <property type="molecule type" value="Genomic_DNA"/>
</dbReference>
<sequence>MNAHAGWSSSRVLVPGSASQLGAFGLFSPPEGAATVVRAGDAQLHALEADDDVLWLTFGEVARAGADGVDWAELALRHALWVVSGVPVLAGVPGESAGALAALTEVLREHDVPLLLVAHEEPGPMPARLPVDVDSGVALPPDDFGS</sequence>
<reference evidence="1 2" key="1">
    <citation type="submission" date="2023-12" db="EMBL/GenBank/DDBJ databases">
        <title>Sinomonas terricola sp. nov, isolated from litchi orchard soil in Guangdong, PR China.</title>
        <authorList>
            <person name="Jiaxin W."/>
            <person name="Yang Z."/>
            <person name="Honghui Z."/>
        </authorList>
    </citation>
    <scope>NUCLEOTIDE SEQUENCE [LARGE SCALE GENOMIC DNA]</scope>
    <source>
        <strain evidence="1 2">JGH33</strain>
    </source>
</reference>
<gene>
    <name evidence="1" type="ORF">SPF06_01215</name>
</gene>
<accession>A0ABU5T0Z7</accession>
<keyword evidence="2" id="KW-1185">Reference proteome</keyword>
<dbReference type="RefSeq" id="WP_323277101.1">
    <property type="nucleotide sequence ID" value="NZ_JAYGGQ010000001.1"/>
</dbReference>
<evidence type="ECO:0008006" key="3">
    <source>
        <dbReference type="Google" id="ProtNLM"/>
    </source>
</evidence>
<proteinExistence type="predicted"/>
<evidence type="ECO:0000313" key="1">
    <source>
        <dbReference type="EMBL" id="MEA5453331.1"/>
    </source>
</evidence>
<name>A0ABU5T0Z7_9MICC</name>
<comment type="caution">
    <text evidence="1">The sequence shown here is derived from an EMBL/GenBank/DDBJ whole genome shotgun (WGS) entry which is preliminary data.</text>
</comment>
<organism evidence="1 2">
    <name type="scientific">Sinomonas terricola</name>
    <dbReference type="NCBI Taxonomy" id="3110330"/>
    <lineage>
        <taxon>Bacteria</taxon>
        <taxon>Bacillati</taxon>
        <taxon>Actinomycetota</taxon>
        <taxon>Actinomycetes</taxon>
        <taxon>Micrococcales</taxon>
        <taxon>Micrococcaceae</taxon>
        <taxon>Sinomonas</taxon>
    </lineage>
</organism>
<dbReference type="Proteomes" id="UP001304769">
    <property type="component" value="Unassembled WGS sequence"/>
</dbReference>